<sequence length="191" mass="21869">MASTCGDYECVTFSEFVEGMFIFEDICFGTDDFVKVAEKSGILMNKMNRCLVINDDNFQFEPRNKDQLQSPDGKIKLQLYKNNDQRDGNPVCIIVQNYVVACSTEDNEKIHYLLDVPNEIIGNSHKAMFFMKDIKGKTNYFTFESSLCPHWFLGFTSISGAWKLDLIKTDTEVNEKWGMGSMVNVTSLEKE</sequence>
<name>A0A3P8Y4X3_ESOLU</name>
<dbReference type="Proteomes" id="UP000265140">
    <property type="component" value="Chromosome 24"/>
</dbReference>
<evidence type="ECO:0000313" key="5">
    <source>
        <dbReference type="Proteomes" id="UP000265140"/>
    </source>
</evidence>
<dbReference type="Ensembl" id="ENSELUT00000001043.3">
    <property type="protein sequence ID" value="ENSELUP00000011095.3"/>
    <property type="gene ID" value="ENSELUG00000011509.3"/>
</dbReference>
<evidence type="ECO:0008006" key="6">
    <source>
        <dbReference type="Google" id="ProtNLM"/>
    </source>
</evidence>
<evidence type="ECO:0000256" key="3">
    <source>
        <dbReference type="ARBA" id="ARBA00022525"/>
    </source>
</evidence>
<dbReference type="InParanoid" id="A0A3P8Y4X3"/>
<dbReference type="Bgee" id="ENSELUG00000011509">
    <property type="expression patterns" value="Expressed in pharyngeal gill and 14 other cell types or tissues"/>
</dbReference>
<dbReference type="GeneTree" id="ENSGT00990000204713"/>
<dbReference type="Gene3D" id="2.80.10.50">
    <property type="match status" value="1"/>
</dbReference>
<dbReference type="Pfam" id="PF00340">
    <property type="entry name" value="IL1"/>
    <property type="match status" value="1"/>
</dbReference>
<dbReference type="GO" id="GO:0006954">
    <property type="term" value="P:inflammatory response"/>
    <property type="evidence" value="ECO:0007669"/>
    <property type="project" value="InterPro"/>
</dbReference>
<comment type="similarity">
    <text evidence="2">Belongs to the IL-1 family.</text>
</comment>
<keyword evidence="3" id="KW-0964">Secreted</keyword>
<reference evidence="5" key="1">
    <citation type="journal article" date="2014" name="PLoS ONE">
        <title>The genome and linkage map of the northern pike (Esox lucius): conserved synteny revealed between the salmonid sister group and the Neoteleostei.</title>
        <authorList>
            <person name="Rondeau E.B."/>
            <person name="Minkley D.R."/>
            <person name="Leong J.S."/>
            <person name="Messmer A.M."/>
            <person name="Jantzen J.R."/>
            <person name="von Schalburg K.R."/>
            <person name="Lemon C."/>
            <person name="Bird N.H."/>
            <person name="Koop B.F."/>
        </authorList>
    </citation>
    <scope>NUCLEOTIDE SEQUENCE</scope>
</reference>
<dbReference type="GO" id="GO:0005125">
    <property type="term" value="F:cytokine activity"/>
    <property type="evidence" value="ECO:0007669"/>
    <property type="project" value="InterPro"/>
</dbReference>
<comment type="subcellular location">
    <subcellularLocation>
        <location evidence="1">Secreted</location>
    </subcellularLocation>
</comment>
<reference evidence="4" key="3">
    <citation type="submission" date="2025-08" db="UniProtKB">
        <authorList>
            <consortium name="Ensembl"/>
        </authorList>
    </citation>
    <scope>IDENTIFICATION</scope>
</reference>
<organism evidence="4 5">
    <name type="scientific">Esox lucius</name>
    <name type="common">Northern pike</name>
    <dbReference type="NCBI Taxonomy" id="8010"/>
    <lineage>
        <taxon>Eukaryota</taxon>
        <taxon>Metazoa</taxon>
        <taxon>Chordata</taxon>
        <taxon>Craniata</taxon>
        <taxon>Vertebrata</taxon>
        <taxon>Euteleostomi</taxon>
        <taxon>Actinopterygii</taxon>
        <taxon>Neopterygii</taxon>
        <taxon>Teleostei</taxon>
        <taxon>Protacanthopterygii</taxon>
        <taxon>Esociformes</taxon>
        <taxon>Esocidae</taxon>
        <taxon>Esox</taxon>
    </lineage>
</organism>
<evidence type="ECO:0000256" key="2">
    <source>
        <dbReference type="ARBA" id="ARBA00010448"/>
    </source>
</evidence>
<dbReference type="InterPro" id="IPR008996">
    <property type="entry name" value="IL1/FGF"/>
</dbReference>
<dbReference type="InterPro" id="IPR000975">
    <property type="entry name" value="IL-1_fam"/>
</dbReference>
<evidence type="ECO:0000313" key="4">
    <source>
        <dbReference type="Ensembl" id="ENSELUP00000011095.3"/>
    </source>
</evidence>
<accession>A0A3P8Y4X3</accession>
<evidence type="ECO:0000256" key="1">
    <source>
        <dbReference type="ARBA" id="ARBA00004613"/>
    </source>
</evidence>
<dbReference type="SUPFAM" id="SSF50353">
    <property type="entry name" value="Cytokine"/>
    <property type="match status" value="1"/>
</dbReference>
<proteinExistence type="inferred from homology"/>
<dbReference type="OMA" id="DAFRRCE"/>
<keyword evidence="5" id="KW-1185">Reference proteome</keyword>
<reference evidence="4" key="2">
    <citation type="submission" date="2020-02" db="EMBL/GenBank/DDBJ databases">
        <title>Esox lucius (northern pike) genome, fEsoLuc1, primary haplotype.</title>
        <authorList>
            <person name="Myers G."/>
            <person name="Karagic N."/>
            <person name="Meyer A."/>
            <person name="Pippel M."/>
            <person name="Reichard M."/>
            <person name="Winkler S."/>
            <person name="Tracey A."/>
            <person name="Sims Y."/>
            <person name="Howe K."/>
            <person name="Rhie A."/>
            <person name="Formenti G."/>
            <person name="Durbin R."/>
            <person name="Fedrigo O."/>
            <person name="Jarvis E.D."/>
        </authorList>
    </citation>
    <scope>NUCLEOTIDE SEQUENCE [LARGE SCALE GENOMIC DNA]</scope>
</reference>
<protein>
    <recommendedName>
        <fullName evidence="6">Interleukin-18</fullName>
    </recommendedName>
</protein>
<dbReference type="GO" id="GO:0005615">
    <property type="term" value="C:extracellular space"/>
    <property type="evidence" value="ECO:0007669"/>
    <property type="project" value="InterPro"/>
</dbReference>
<dbReference type="GO" id="GO:0006955">
    <property type="term" value="P:immune response"/>
    <property type="evidence" value="ECO:0007669"/>
    <property type="project" value="InterPro"/>
</dbReference>
<dbReference type="AlphaFoldDB" id="A0A3P8Y4X3"/>
<reference evidence="4" key="4">
    <citation type="submission" date="2025-09" db="UniProtKB">
        <authorList>
            <consortium name="Ensembl"/>
        </authorList>
    </citation>
    <scope>IDENTIFICATION</scope>
</reference>